<dbReference type="GO" id="GO:0005737">
    <property type="term" value="C:cytoplasm"/>
    <property type="evidence" value="ECO:0007669"/>
    <property type="project" value="TreeGrafter"/>
</dbReference>
<reference evidence="3 4" key="1">
    <citation type="journal article" date="2019" name="PLoS Biol.">
        <title>Sex chromosomes control vertical transmission of feminizing Wolbachia symbionts in an isopod.</title>
        <authorList>
            <person name="Becking T."/>
            <person name="Chebbi M.A."/>
            <person name="Giraud I."/>
            <person name="Moumen B."/>
            <person name="Laverre T."/>
            <person name="Caubet Y."/>
            <person name="Peccoud J."/>
            <person name="Gilbert C."/>
            <person name="Cordaux R."/>
        </authorList>
    </citation>
    <scope>NUCLEOTIDE SEQUENCE [LARGE SCALE GENOMIC DNA]</scope>
    <source>
        <strain evidence="3">ANa2</strain>
        <tissue evidence="3">Whole body excluding digestive tract and cuticle</tissue>
    </source>
</reference>
<dbReference type="CDD" id="cd15750">
    <property type="entry name" value="FYVE_CARP"/>
    <property type="match status" value="1"/>
</dbReference>
<accession>A0A5N5SUM3</accession>
<dbReference type="Gene3D" id="1.10.720.140">
    <property type="match status" value="1"/>
</dbReference>
<dbReference type="PANTHER" id="PTHR14879:SF15">
    <property type="entry name" value="E3 UBIQUITIN-PROTEIN LIGASE RIFIFYLIN-LIKE PROTEIN"/>
    <property type="match status" value="1"/>
</dbReference>
<dbReference type="GO" id="GO:0061630">
    <property type="term" value="F:ubiquitin protein ligase activity"/>
    <property type="evidence" value="ECO:0007669"/>
    <property type="project" value="TreeGrafter"/>
</dbReference>
<feature type="region of interest" description="Disordered" evidence="1">
    <location>
        <begin position="166"/>
        <end position="221"/>
    </location>
</feature>
<keyword evidence="4" id="KW-1185">Reference proteome</keyword>
<feature type="region of interest" description="Disordered" evidence="1">
    <location>
        <begin position="234"/>
        <end position="400"/>
    </location>
</feature>
<comment type="caution">
    <text evidence="3">The sequence shown here is derived from an EMBL/GenBank/DDBJ whole genome shotgun (WGS) entry which is preliminary data.</text>
</comment>
<dbReference type="InterPro" id="IPR011011">
    <property type="entry name" value="Znf_FYVE_PHD"/>
</dbReference>
<gene>
    <name evidence="3" type="primary">RNF34</name>
    <name evidence="3" type="ORF">Anas_02899</name>
</gene>
<evidence type="ECO:0000313" key="4">
    <source>
        <dbReference type="Proteomes" id="UP000326759"/>
    </source>
</evidence>
<dbReference type="Pfam" id="PF23632">
    <property type="entry name" value="SAP_RNF34_RFFL"/>
    <property type="match status" value="1"/>
</dbReference>
<evidence type="ECO:0000259" key="2">
    <source>
        <dbReference type="Pfam" id="PF23632"/>
    </source>
</evidence>
<dbReference type="SUPFAM" id="SSF68906">
    <property type="entry name" value="SAP domain"/>
    <property type="match status" value="1"/>
</dbReference>
<feature type="compositionally biased region" description="Polar residues" evidence="1">
    <location>
        <begin position="273"/>
        <end position="300"/>
    </location>
</feature>
<feature type="compositionally biased region" description="Acidic residues" evidence="1">
    <location>
        <begin position="343"/>
        <end position="356"/>
    </location>
</feature>
<feature type="compositionally biased region" description="Polar residues" evidence="1">
    <location>
        <begin position="235"/>
        <end position="249"/>
    </location>
</feature>
<dbReference type="GO" id="GO:0005886">
    <property type="term" value="C:plasma membrane"/>
    <property type="evidence" value="ECO:0007669"/>
    <property type="project" value="TreeGrafter"/>
</dbReference>
<feature type="domain" description="RNF34/RFFL SAP" evidence="2">
    <location>
        <begin position="122"/>
        <end position="155"/>
    </location>
</feature>
<dbReference type="Proteomes" id="UP000326759">
    <property type="component" value="Unassembled WGS sequence"/>
</dbReference>
<dbReference type="EMBL" id="SEYY01019750">
    <property type="protein sequence ID" value="KAB7497933.1"/>
    <property type="molecule type" value="Genomic_DNA"/>
</dbReference>
<feature type="compositionally biased region" description="Polar residues" evidence="1">
    <location>
        <begin position="172"/>
        <end position="189"/>
    </location>
</feature>
<dbReference type="AlphaFoldDB" id="A0A5N5SUM3"/>
<dbReference type="GO" id="GO:0070936">
    <property type="term" value="P:protein K48-linked ubiquitination"/>
    <property type="evidence" value="ECO:0007669"/>
    <property type="project" value="TreeGrafter"/>
</dbReference>
<proteinExistence type="predicted"/>
<organism evidence="3 4">
    <name type="scientific">Armadillidium nasatum</name>
    <dbReference type="NCBI Taxonomy" id="96803"/>
    <lineage>
        <taxon>Eukaryota</taxon>
        <taxon>Metazoa</taxon>
        <taxon>Ecdysozoa</taxon>
        <taxon>Arthropoda</taxon>
        <taxon>Crustacea</taxon>
        <taxon>Multicrustacea</taxon>
        <taxon>Malacostraca</taxon>
        <taxon>Eumalacostraca</taxon>
        <taxon>Peracarida</taxon>
        <taxon>Isopoda</taxon>
        <taxon>Oniscidea</taxon>
        <taxon>Crinocheta</taxon>
        <taxon>Armadillidiidae</taxon>
        <taxon>Armadillidium</taxon>
    </lineage>
</organism>
<name>A0A5N5SUM3_9CRUS</name>
<sequence>RIRFKAIFKVQYNILVGFDKPMAEKLSSNFFGCVNPCNIEWQKFLNDQTKLDKGNVIEKWFLNDMGECEECKAKFSLFRRKRLCCECGLSYCSSCLTRNNGRQRQCNKCTILSRWPVNIDEISSLRVRDLRHFLNSQKIKTDTIREKKDLVDLVAYHLKYRRGAVPSRRSQDFQTENNISSTRPSNNAPRPSVLRDDGIRVRPLNTINTEGDSSGYCGVASSSTDCESSGIRVFASSNNQNPNEVAENQDSSDDTSSDWSFLLSDLGPERSPADSSSVTPNTESEASVSHSNNLTDNRSASGVDEDSNNLTENRRASGVEDVNIYPNLENLEIIPGENPENMQTEDSENPQMEEPESSQNENHENNQNENLEHIYSEMIQNDPPRNQPSPSINLPLPLML</sequence>
<dbReference type="InterPro" id="IPR057299">
    <property type="entry name" value="RNF34_RFFL_SAP"/>
</dbReference>
<feature type="non-terminal residue" evidence="3">
    <location>
        <position position="1"/>
    </location>
</feature>
<dbReference type="GO" id="GO:1902042">
    <property type="term" value="P:negative regulation of extrinsic apoptotic signaling pathway via death domain receptors"/>
    <property type="evidence" value="ECO:0007669"/>
    <property type="project" value="TreeGrafter"/>
</dbReference>
<evidence type="ECO:0000313" key="3">
    <source>
        <dbReference type="EMBL" id="KAB7497933.1"/>
    </source>
</evidence>
<feature type="compositionally biased region" description="Low complexity" evidence="1">
    <location>
        <begin position="257"/>
        <end position="266"/>
    </location>
</feature>
<dbReference type="OrthoDB" id="3045089at2759"/>
<feature type="compositionally biased region" description="Basic and acidic residues" evidence="1">
    <location>
        <begin position="361"/>
        <end position="375"/>
    </location>
</feature>
<dbReference type="InterPro" id="IPR051728">
    <property type="entry name" value="RING-FYVE_E3_ubiquitin-ligase"/>
</dbReference>
<evidence type="ECO:0000256" key="1">
    <source>
        <dbReference type="SAM" id="MobiDB-lite"/>
    </source>
</evidence>
<dbReference type="SUPFAM" id="SSF57903">
    <property type="entry name" value="FYVE/PHD zinc finger"/>
    <property type="match status" value="1"/>
</dbReference>
<dbReference type="PANTHER" id="PTHR14879">
    <property type="entry name" value="CASPASE REGULATOR, RING FINGER DOMAIN-CONTAINING"/>
    <property type="match status" value="1"/>
</dbReference>
<protein>
    <submittedName>
        <fullName evidence="3">E3 ubiquitin-protein ligase RNF34</fullName>
    </submittedName>
</protein>
<dbReference type="GO" id="GO:0043161">
    <property type="term" value="P:proteasome-mediated ubiquitin-dependent protein catabolic process"/>
    <property type="evidence" value="ECO:0007669"/>
    <property type="project" value="TreeGrafter"/>
</dbReference>
<dbReference type="InterPro" id="IPR036361">
    <property type="entry name" value="SAP_dom_sf"/>
</dbReference>